<dbReference type="SUPFAM" id="SSF82697">
    <property type="entry name" value="PurS-like"/>
    <property type="match status" value="1"/>
</dbReference>
<gene>
    <name evidence="6" type="primary">purS</name>
    <name evidence="7" type="ORF">AVDCRST_MAG73-533</name>
</gene>
<dbReference type="EC" id="6.3.5.3" evidence="6"/>
<evidence type="ECO:0000256" key="6">
    <source>
        <dbReference type="HAMAP-Rule" id="MF_01926"/>
    </source>
</evidence>
<keyword evidence="3 6" id="KW-0547">Nucleotide-binding</keyword>
<dbReference type="AlphaFoldDB" id="A0A6J4TLV1"/>
<dbReference type="GO" id="GO:0004642">
    <property type="term" value="F:phosphoribosylformylglycinamidine synthase activity"/>
    <property type="evidence" value="ECO:0007669"/>
    <property type="project" value="UniProtKB-UniRule"/>
</dbReference>
<dbReference type="HAMAP" id="MF_01926">
    <property type="entry name" value="PurS"/>
    <property type="match status" value="1"/>
</dbReference>
<comment type="catalytic activity">
    <reaction evidence="6">
        <text>N(2)-formyl-N(1)-(5-phospho-beta-D-ribosyl)glycinamide + L-glutamine + ATP + H2O = 2-formamido-N(1)-(5-O-phospho-beta-D-ribosyl)acetamidine + L-glutamate + ADP + phosphate + H(+)</text>
        <dbReference type="Rhea" id="RHEA:17129"/>
        <dbReference type="ChEBI" id="CHEBI:15377"/>
        <dbReference type="ChEBI" id="CHEBI:15378"/>
        <dbReference type="ChEBI" id="CHEBI:29985"/>
        <dbReference type="ChEBI" id="CHEBI:30616"/>
        <dbReference type="ChEBI" id="CHEBI:43474"/>
        <dbReference type="ChEBI" id="CHEBI:58359"/>
        <dbReference type="ChEBI" id="CHEBI:147286"/>
        <dbReference type="ChEBI" id="CHEBI:147287"/>
        <dbReference type="ChEBI" id="CHEBI:456216"/>
        <dbReference type="EC" id="6.3.5.3"/>
    </reaction>
</comment>
<keyword evidence="1 6" id="KW-0963">Cytoplasm</keyword>
<comment type="function">
    <text evidence="6">Part of the phosphoribosylformylglycinamidine synthase complex involved in the purines biosynthetic pathway. Catalyzes the ATP-dependent conversion of formylglycinamide ribonucleotide (FGAR) and glutamine to yield formylglycinamidine ribonucleotide (FGAM) and glutamate. The FGAM synthase complex is composed of three subunits. PurQ produces an ammonia molecule by converting glutamine to glutamate. PurL transfers the ammonia molecule to FGAR to form FGAM in an ATP-dependent manner. PurS interacts with PurQ and PurL and is thought to assist in the transfer of the ammonia molecule from PurQ to PurL.</text>
</comment>
<protein>
    <recommendedName>
        <fullName evidence="6">Phosphoribosylformylglycinamidine synthase subunit PurS</fullName>
        <shortName evidence="6">FGAM synthase</shortName>
        <ecNumber evidence="6">6.3.5.3</ecNumber>
    </recommendedName>
    <alternativeName>
        <fullName evidence="6">Formylglycinamide ribonucleotide amidotransferase subunit III</fullName>
        <shortName evidence="6">FGAR amidotransferase III</shortName>
        <shortName evidence="6">FGAR-AT III</shortName>
    </alternativeName>
    <alternativeName>
        <fullName evidence="6">Phosphoribosylformylglycinamidine synthase subunit III</fullName>
    </alternativeName>
</protein>
<evidence type="ECO:0000256" key="3">
    <source>
        <dbReference type="ARBA" id="ARBA00022741"/>
    </source>
</evidence>
<comment type="subcellular location">
    <subcellularLocation>
        <location evidence="6">Cytoplasm</location>
    </subcellularLocation>
</comment>
<proteinExistence type="inferred from homology"/>
<evidence type="ECO:0000256" key="2">
    <source>
        <dbReference type="ARBA" id="ARBA00022598"/>
    </source>
</evidence>
<sequence length="91" mass="9393">MAEGRWMVEVIVMPKEGVNDPQGEAIRGGLRALGYAGVRGVRAGKVIRVELNAAGADDARAAGAEMADRLLANPVIESFHVAAVAPVGVEA</sequence>
<reference evidence="7" key="1">
    <citation type="submission" date="2020-02" db="EMBL/GenBank/DDBJ databases">
        <authorList>
            <person name="Meier V. D."/>
        </authorList>
    </citation>
    <scope>NUCLEOTIDE SEQUENCE</scope>
    <source>
        <strain evidence="7">AVDCRST_MAG73</strain>
    </source>
</reference>
<dbReference type="NCBIfam" id="NF004630">
    <property type="entry name" value="PRK05974.1"/>
    <property type="match status" value="1"/>
</dbReference>
<dbReference type="GO" id="GO:0005737">
    <property type="term" value="C:cytoplasm"/>
    <property type="evidence" value="ECO:0007669"/>
    <property type="project" value="UniProtKB-SubCell"/>
</dbReference>
<organism evidence="7">
    <name type="scientific">uncultured Thermomicrobiales bacterium</name>
    <dbReference type="NCBI Taxonomy" id="1645740"/>
    <lineage>
        <taxon>Bacteria</taxon>
        <taxon>Pseudomonadati</taxon>
        <taxon>Thermomicrobiota</taxon>
        <taxon>Thermomicrobia</taxon>
        <taxon>Thermomicrobiales</taxon>
        <taxon>environmental samples</taxon>
    </lineage>
</organism>
<dbReference type="PANTHER" id="PTHR34696:SF1">
    <property type="entry name" value="PHOSPHORIBOSYLFORMYLGLYCINAMIDINE SYNTHASE SUBUNIT PURS"/>
    <property type="match status" value="1"/>
</dbReference>
<comment type="subunit">
    <text evidence="6">Part of the FGAM synthase complex composed of 1 PurL, 1 PurQ and 2 PurS subunits.</text>
</comment>
<name>A0A6J4TLV1_9BACT</name>
<keyword evidence="5 6" id="KW-0067">ATP-binding</keyword>
<dbReference type="InterPro" id="IPR003850">
    <property type="entry name" value="PurS"/>
</dbReference>
<dbReference type="Pfam" id="PF02700">
    <property type="entry name" value="PurS"/>
    <property type="match status" value="1"/>
</dbReference>
<dbReference type="GO" id="GO:0006189">
    <property type="term" value="P:'de novo' IMP biosynthetic process"/>
    <property type="evidence" value="ECO:0007669"/>
    <property type="project" value="UniProtKB-UniRule"/>
</dbReference>
<dbReference type="PANTHER" id="PTHR34696">
    <property type="entry name" value="PHOSPHORIBOSYLFORMYLGLYCINAMIDINE SYNTHASE SUBUNIT PURS"/>
    <property type="match status" value="1"/>
</dbReference>
<evidence type="ECO:0000256" key="5">
    <source>
        <dbReference type="ARBA" id="ARBA00022840"/>
    </source>
</evidence>
<comment type="pathway">
    <text evidence="6">Purine metabolism; IMP biosynthesis via de novo pathway; 5-amino-1-(5-phospho-D-ribosyl)imidazole from N(2)-formyl-N(1)-(5-phospho-D-ribosyl)glycinamide: step 1/2.</text>
</comment>
<dbReference type="Gene3D" id="3.30.1280.10">
    <property type="entry name" value="Phosphoribosylformylglycinamidine synthase subunit PurS"/>
    <property type="match status" value="1"/>
</dbReference>
<comment type="similarity">
    <text evidence="6">Belongs to the PurS family.</text>
</comment>
<accession>A0A6J4TLV1</accession>
<evidence type="ECO:0000256" key="4">
    <source>
        <dbReference type="ARBA" id="ARBA00022755"/>
    </source>
</evidence>
<dbReference type="GO" id="GO:0005524">
    <property type="term" value="F:ATP binding"/>
    <property type="evidence" value="ECO:0007669"/>
    <property type="project" value="UniProtKB-UniRule"/>
</dbReference>
<evidence type="ECO:0000256" key="1">
    <source>
        <dbReference type="ARBA" id="ARBA00022490"/>
    </source>
</evidence>
<dbReference type="InterPro" id="IPR036604">
    <property type="entry name" value="PurS-like_sf"/>
</dbReference>
<dbReference type="NCBIfam" id="TIGR00302">
    <property type="entry name" value="phosphoribosylformylglycinamidine synthase subunit PurS"/>
    <property type="match status" value="1"/>
</dbReference>
<dbReference type="UniPathway" id="UPA00074">
    <property type="reaction ID" value="UER00128"/>
</dbReference>
<keyword evidence="2 6" id="KW-0436">Ligase</keyword>
<keyword evidence="4 6" id="KW-0658">Purine biosynthesis</keyword>
<evidence type="ECO:0000313" key="7">
    <source>
        <dbReference type="EMBL" id="CAA9525704.1"/>
    </source>
</evidence>
<dbReference type="EMBL" id="CADCWE010000031">
    <property type="protein sequence ID" value="CAA9525704.1"/>
    <property type="molecule type" value="Genomic_DNA"/>
</dbReference>